<gene>
    <name evidence="6" type="ORF">D1013_09890</name>
</gene>
<feature type="binding site" evidence="4">
    <location>
        <position position="50"/>
    </location>
    <ligand>
        <name>Zn(2+)</name>
        <dbReference type="ChEBI" id="CHEBI:29105"/>
        <label>1</label>
    </ligand>
</feature>
<keyword evidence="7" id="KW-1185">Reference proteome</keyword>
<evidence type="ECO:0000256" key="2">
    <source>
        <dbReference type="ARBA" id="ARBA00022801"/>
    </source>
</evidence>
<evidence type="ECO:0000313" key="6">
    <source>
        <dbReference type="EMBL" id="AYN67655.1"/>
    </source>
</evidence>
<organism evidence="6 7">
    <name type="scientific">Euzebyella marina</name>
    <dbReference type="NCBI Taxonomy" id="1761453"/>
    <lineage>
        <taxon>Bacteria</taxon>
        <taxon>Pseudomonadati</taxon>
        <taxon>Bacteroidota</taxon>
        <taxon>Flavobacteriia</taxon>
        <taxon>Flavobacteriales</taxon>
        <taxon>Flavobacteriaceae</taxon>
        <taxon>Euzebyella</taxon>
    </lineage>
</organism>
<feature type="binding site" description="via carbamate group" evidence="4">
    <location>
        <position position="166"/>
    </location>
    <ligand>
        <name>Zn(2+)</name>
        <dbReference type="ChEBI" id="CHEBI:29105"/>
        <label>1</label>
    </ligand>
</feature>
<evidence type="ECO:0000256" key="3">
    <source>
        <dbReference type="PIRSR" id="PIRSR601559-50"/>
    </source>
</evidence>
<evidence type="ECO:0000256" key="5">
    <source>
        <dbReference type="PROSITE-ProRule" id="PRU00679"/>
    </source>
</evidence>
<feature type="binding site" description="via carbamate group" evidence="4">
    <location>
        <position position="166"/>
    </location>
    <ligand>
        <name>Zn(2+)</name>
        <dbReference type="ChEBI" id="CHEBI:29105"/>
        <label>2</label>
    </ligand>
</feature>
<dbReference type="KEGG" id="emar:D1013_09890"/>
<dbReference type="GO" id="GO:0016787">
    <property type="term" value="F:hydrolase activity"/>
    <property type="evidence" value="ECO:0007669"/>
    <property type="project" value="UniProtKB-KW"/>
</dbReference>
<dbReference type="Gene3D" id="3.20.20.140">
    <property type="entry name" value="Metal-dependent hydrolases"/>
    <property type="match status" value="1"/>
</dbReference>
<reference evidence="6 7" key="1">
    <citation type="submission" date="2018-08" db="EMBL/GenBank/DDBJ databases">
        <title>The reduced genetic potential of extracellular carbohydrate catabolism in Euzebyella marina RN62, a Flavobacteriia bacterium isolated from the hadal water.</title>
        <authorList>
            <person name="Xue C."/>
        </authorList>
    </citation>
    <scope>NUCLEOTIDE SEQUENCE [LARGE SCALE GENOMIC DNA]</scope>
    <source>
        <strain evidence="6 7">RN62</strain>
    </source>
</reference>
<comment type="cofactor">
    <cofactor evidence="4">
        <name>a divalent metal cation</name>
        <dbReference type="ChEBI" id="CHEBI:60240"/>
    </cofactor>
    <text evidence="4">Binds 2 divalent metal cations per subunit.</text>
</comment>
<dbReference type="RefSeq" id="WP_121848671.1">
    <property type="nucleotide sequence ID" value="NZ_CP032050.1"/>
</dbReference>
<dbReference type="InterPro" id="IPR032466">
    <property type="entry name" value="Metal_Hydrolase"/>
</dbReference>
<dbReference type="InterPro" id="IPR001559">
    <property type="entry name" value="Phosphotriesterase"/>
</dbReference>
<keyword evidence="2" id="KW-0378">Hydrolase</keyword>
<feature type="binding site" evidence="4">
    <location>
        <position position="287"/>
    </location>
    <ligand>
        <name>Zn(2+)</name>
        <dbReference type="ChEBI" id="CHEBI:29105"/>
        <label>1</label>
    </ligand>
</feature>
<feature type="binding site" evidence="4">
    <location>
        <position position="228"/>
    </location>
    <ligand>
        <name>Zn(2+)</name>
        <dbReference type="ChEBI" id="CHEBI:29105"/>
        <label>2</label>
    </ligand>
</feature>
<accession>A0A3G2L5W1</accession>
<evidence type="ECO:0000313" key="7">
    <source>
        <dbReference type="Proteomes" id="UP000276309"/>
    </source>
</evidence>
<dbReference type="EMBL" id="CP032050">
    <property type="protein sequence ID" value="AYN67655.1"/>
    <property type="molecule type" value="Genomic_DNA"/>
</dbReference>
<sequence length="344" mass="37994">MSGSFLRLFKYPLCFVVLYLGYFPVSYSQIMTVQGKIDSESMGTVLPHEHVMVDWVGADQTGNHRWSVNEVVARALPFLQEVKQKGVTTFIDCTPAYLGRDPLVLKKLSELSGLQIMTNTGFYGAGENKYVPKKVLEASEDSIAGVWIHEFFEGIDSTGIKPGFIKISVDANTQLSSFHQKLVAAAALTHLQTGLTIVSHTGSDEAAGQQIDILKKMEAPTSAFVWAHAQNGTMEGNLDIVGQGGWISLDGVNADGENGKKNIDFYVQRLLVLKERKFLDHVLISQDAGWYTVGEENGGSFRGYTDIFEVLLPELKKNGFTPEELHLLMKVNPARAFSLKPVKY</sequence>
<dbReference type="Proteomes" id="UP000276309">
    <property type="component" value="Chromosome"/>
</dbReference>
<evidence type="ECO:0000256" key="4">
    <source>
        <dbReference type="PIRSR" id="PIRSR601559-51"/>
    </source>
</evidence>
<dbReference type="Pfam" id="PF02126">
    <property type="entry name" value="PTE"/>
    <property type="match status" value="1"/>
</dbReference>
<dbReference type="PANTHER" id="PTHR10819">
    <property type="entry name" value="PHOSPHOTRIESTERASE-RELATED"/>
    <property type="match status" value="1"/>
</dbReference>
<dbReference type="PANTHER" id="PTHR10819:SF3">
    <property type="entry name" value="PHOSPHOTRIESTERASE-RELATED PROTEIN"/>
    <property type="match status" value="1"/>
</dbReference>
<feature type="binding site" evidence="4">
    <location>
        <position position="48"/>
    </location>
    <ligand>
        <name>Zn(2+)</name>
        <dbReference type="ChEBI" id="CHEBI:29105"/>
        <label>1</label>
    </ligand>
</feature>
<comment type="similarity">
    <text evidence="5">Belongs to the metallo-dependent hydrolases superfamily. Phosphotriesterase family.</text>
</comment>
<feature type="modified residue" description="N6-carboxylysine" evidence="3 5">
    <location>
        <position position="166"/>
    </location>
</feature>
<keyword evidence="1 4" id="KW-0479">Metal-binding</keyword>
<protein>
    <submittedName>
        <fullName evidence="6">Phosphotriesterase</fullName>
    </submittedName>
</protein>
<name>A0A3G2L5W1_9FLAO</name>
<dbReference type="PROSITE" id="PS51347">
    <property type="entry name" value="PHOSPHOTRIESTERASE_2"/>
    <property type="match status" value="1"/>
</dbReference>
<dbReference type="GO" id="GO:0008270">
    <property type="term" value="F:zinc ion binding"/>
    <property type="evidence" value="ECO:0007669"/>
    <property type="project" value="InterPro"/>
</dbReference>
<dbReference type="SUPFAM" id="SSF51556">
    <property type="entry name" value="Metallo-dependent hydrolases"/>
    <property type="match status" value="1"/>
</dbReference>
<feature type="binding site" evidence="4">
    <location>
        <position position="200"/>
    </location>
    <ligand>
        <name>Zn(2+)</name>
        <dbReference type="ChEBI" id="CHEBI:29105"/>
        <label>2</label>
    </ligand>
</feature>
<proteinExistence type="inferred from homology"/>
<dbReference type="OrthoDB" id="105927at2"/>
<dbReference type="AlphaFoldDB" id="A0A3G2L5W1"/>
<evidence type="ECO:0000256" key="1">
    <source>
        <dbReference type="ARBA" id="ARBA00022723"/>
    </source>
</evidence>